<feature type="region of interest" description="Disordered" evidence="1">
    <location>
        <begin position="358"/>
        <end position="410"/>
    </location>
</feature>
<dbReference type="Proteomes" id="UP001283361">
    <property type="component" value="Unassembled WGS sequence"/>
</dbReference>
<evidence type="ECO:0000256" key="2">
    <source>
        <dbReference type="SAM" id="Phobius"/>
    </source>
</evidence>
<gene>
    <name evidence="3" type="ORF">RRG08_001393</name>
</gene>
<comment type="caution">
    <text evidence="3">The sequence shown here is derived from an EMBL/GenBank/DDBJ whole genome shotgun (WGS) entry which is preliminary data.</text>
</comment>
<feature type="region of interest" description="Disordered" evidence="1">
    <location>
        <begin position="205"/>
        <end position="312"/>
    </location>
</feature>
<feature type="compositionally biased region" description="Basic and acidic residues" evidence="1">
    <location>
        <begin position="296"/>
        <end position="312"/>
    </location>
</feature>
<accession>A0AAE0ZQD4</accession>
<evidence type="ECO:0000313" key="3">
    <source>
        <dbReference type="EMBL" id="KAK3773663.1"/>
    </source>
</evidence>
<evidence type="ECO:0000313" key="4">
    <source>
        <dbReference type="Proteomes" id="UP001283361"/>
    </source>
</evidence>
<feature type="compositionally biased region" description="Basic and acidic residues" evidence="1">
    <location>
        <begin position="265"/>
        <end position="283"/>
    </location>
</feature>
<dbReference type="AlphaFoldDB" id="A0AAE0ZQD4"/>
<reference evidence="3" key="1">
    <citation type="journal article" date="2023" name="G3 (Bethesda)">
        <title>A reference genome for the long-term kleptoplast-retaining sea slug Elysia crispata morphotype clarki.</title>
        <authorList>
            <person name="Eastman K.E."/>
            <person name="Pendleton A.L."/>
            <person name="Shaikh M.A."/>
            <person name="Suttiyut T."/>
            <person name="Ogas R."/>
            <person name="Tomko P."/>
            <person name="Gavelis G."/>
            <person name="Widhalm J.R."/>
            <person name="Wisecaver J.H."/>
        </authorList>
    </citation>
    <scope>NUCLEOTIDE SEQUENCE</scope>
    <source>
        <strain evidence="3">ECLA1</strain>
    </source>
</reference>
<feature type="compositionally biased region" description="Low complexity" evidence="1">
    <location>
        <begin position="393"/>
        <end position="407"/>
    </location>
</feature>
<feature type="compositionally biased region" description="Basic and acidic residues" evidence="1">
    <location>
        <begin position="372"/>
        <end position="382"/>
    </location>
</feature>
<keyword evidence="2" id="KW-1133">Transmembrane helix</keyword>
<keyword evidence="2" id="KW-0472">Membrane</keyword>
<feature type="compositionally biased region" description="Low complexity" evidence="1">
    <location>
        <begin position="590"/>
        <end position="607"/>
    </location>
</feature>
<name>A0AAE0ZQD4_9GAST</name>
<protein>
    <submittedName>
        <fullName evidence="3">Uncharacterized protein</fullName>
    </submittedName>
</protein>
<feature type="region of interest" description="Disordered" evidence="1">
    <location>
        <begin position="590"/>
        <end position="611"/>
    </location>
</feature>
<organism evidence="3 4">
    <name type="scientific">Elysia crispata</name>
    <name type="common">lettuce slug</name>
    <dbReference type="NCBI Taxonomy" id="231223"/>
    <lineage>
        <taxon>Eukaryota</taxon>
        <taxon>Metazoa</taxon>
        <taxon>Spiralia</taxon>
        <taxon>Lophotrochozoa</taxon>
        <taxon>Mollusca</taxon>
        <taxon>Gastropoda</taxon>
        <taxon>Heterobranchia</taxon>
        <taxon>Euthyneura</taxon>
        <taxon>Panpulmonata</taxon>
        <taxon>Sacoglossa</taxon>
        <taxon>Placobranchoidea</taxon>
        <taxon>Plakobranchidae</taxon>
        <taxon>Elysia</taxon>
    </lineage>
</organism>
<feature type="compositionally biased region" description="Basic and acidic residues" evidence="1">
    <location>
        <begin position="662"/>
        <end position="682"/>
    </location>
</feature>
<feature type="region of interest" description="Disordered" evidence="1">
    <location>
        <begin position="651"/>
        <end position="682"/>
    </location>
</feature>
<evidence type="ECO:0000256" key="1">
    <source>
        <dbReference type="SAM" id="MobiDB-lite"/>
    </source>
</evidence>
<keyword evidence="4" id="KW-1185">Reference proteome</keyword>
<feature type="transmembrane region" description="Helical" evidence="2">
    <location>
        <begin position="109"/>
        <end position="131"/>
    </location>
</feature>
<sequence length="682" mass="75669">MLTSPPETENCWRAARPCAMAESQASGDISCWAWYRCEEGGDYVIKWRCDAGERGKMLSENGSAISLCTDQSSLSSSFDNCPPPVVCADDPKQRAPIILPEPGYLSTDLILVIAVVSFAVIALLLTIGSSYKYWSLRRRFRFPVRPGRYVLRDFPHPIRYHNQWGTRYSLGNFTSDTTTKLPPSSLSGDLQMLFPEVYISKHSSETVAVPRPRPEFHSAHRHPPRMESGTAKNRHSSGTTVTARQSVPHGATENQCSPGPGQSETAKRDSSEAARSFVYHDPRGGNNPLWRAVGQIDREDSGKTTKGRGEREKMVDAGVKKGMDFSYISSGTERNWRERRETGSRNLRSDRAGEWWFQRKNRTGQSPNAGRSHRESSEEHIHIYRGNLTKAGSSRTRNSTSKTRSSSMPPMFGQAIGGLNYADIVNPSHATPPDAKVSSIDIPNHDTLSQDMQACKNVIQFSNTDVYPAKRHRGELPSTSSPLTCVPAQSNIYTQLIALSGEINHSREGNSIDKLSEGDGNANVYWPYRSAAKCRDTVAKRDITKAKRIDRKTKGYKARGRSIEGRSLHRDNSRYLRVGETVYRIVTTATDGDSSNTSSNSLGSAASCSKRGGTHAYRVSDLDLSYDKFRDDHFRQLARYGRGVASSSTLDAYTPPVCGRGEIGREESEHSSSSTGRDRSRF</sequence>
<proteinExistence type="predicted"/>
<feature type="compositionally biased region" description="Polar residues" evidence="1">
    <location>
        <begin position="236"/>
        <end position="245"/>
    </location>
</feature>
<dbReference type="EMBL" id="JAWDGP010003518">
    <property type="protein sequence ID" value="KAK3773663.1"/>
    <property type="molecule type" value="Genomic_DNA"/>
</dbReference>
<feature type="compositionally biased region" description="Polar residues" evidence="1">
    <location>
        <begin position="252"/>
        <end position="264"/>
    </location>
</feature>
<keyword evidence="2" id="KW-0812">Transmembrane</keyword>